<reference evidence="1" key="1">
    <citation type="submission" date="2020-08" db="EMBL/GenBank/DDBJ databases">
        <title>Multicomponent nature underlies the extraordinary mechanical properties of spider dragline silk.</title>
        <authorList>
            <person name="Kono N."/>
            <person name="Nakamura H."/>
            <person name="Mori M."/>
            <person name="Yoshida Y."/>
            <person name="Ohtoshi R."/>
            <person name="Malay A.D."/>
            <person name="Moran D.A.P."/>
            <person name="Tomita M."/>
            <person name="Numata K."/>
            <person name="Arakawa K."/>
        </authorList>
    </citation>
    <scope>NUCLEOTIDE SEQUENCE</scope>
</reference>
<protein>
    <submittedName>
        <fullName evidence="1">Uncharacterized protein</fullName>
    </submittedName>
</protein>
<organism evidence="1 2">
    <name type="scientific">Nephila pilipes</name>
    <name type="common">Giant wood spider</name>
    <name type="synonym">Nephila maculata</name>
    <dbReference type="NCBI Taxonomy" id="299642"/>
    <lineage>
        <taxon>Eukaryota</taxon>
        <taxon>Metazoa</taxon>
        <taxon>Ecdysozoa</taxon>
        <taxon>Arthropoda</taxon>
        <taxon>Chelicerata</taxon>
        <taxon>Arachnida</taxon>
        <taxon>Araneae</taxon>
        <taxon>Araneomorphae</taxon>
        <taxon>Entelegynae</taxon>
        <taxon>Araneoidea</taxon>
        <taxon>Nephilidae</taxon>
        <taxon>Nephila</taxon>
    </lineage>
</organism>
<evidence type="ECO:0000313" key="2">
    <source>
        <dbReference type="Proteomes" id="UP000887013"/>
    </source>
</evidence>
<dbReference type="EMBL" id="BMAW01031537">
    <property type="protein sequence ID" value="GFU21605.1"/>
    <property type="molecule type" value="Genomic_DNA"/>
</dbReference>
<gene>
    <name evidence="1" type="ORF">NPIL_321931</name>
</gene>
<proteinExistence type="predicted"/>
<sequence>MEWNNLLRIAEEMIFGCLLLYDTIGKLVDGGFLDAFYDEYSGGCLLDDARFEAVMSIGGHYQLYEGGASLIPVHTRSEFLYLLPRNSLLQRNFNQSLLFF</sequence>
<dbReference type="Proteomes" id="UP000887013">
    <property type="component" value="Unassembled WGS sequence"/>
</dbReference>
<evidence type="ECO:0000313" key="1">
    <source>
        <dbReference type="EMBL" id="GFU21605.1"/>
    </source>
</evidence>
<dbReference type="AlphaFoldDB" id="A0A8X6UJM9"/>
<comment type="caution">
    <text evidence="1">The sequence shown here is derived from an EMBL/GenBank/DDBJ whole genome shotgun (WGS) entry which is preliminary data.</text>
</comment>
<accession>A0A8X6UJM9</accession>
<name>A0A8X6UJM9_NEPPI</name>
<keyword evidence="2" id="KW-1185">Reference proteome</keyword>